<comment type="caution">
    <text evidence="7">The sequence shown here is derived from an EMBL/GenBank/DDBJ whole genome shotgun (WGS) entry which is preliminary data.</text>
</comment>
<keyword evidence="3" id="KW-0560">Oxidoreductase</keyword>
<dbReference type="Proteomes" id="UP000593560">
    <property type="component" value="Unassembled WGS sequence"/>
</dbReference>
<dbReference type="SUPFAM" id="SSF51197">
    <property type="entry name" value="Clavaminate synthase-like"/>
    <property type="match status" value="1"/>
</dbReference>
<dbReference type="GO" id="GO:0046872">
    <property type="term" value="F:metal ion binding"/>
    <property type="evidence" value="ECO:0007669"/>
    <property type="project" value="UniProtKB-KW"/>
</dbReference>
<dbReference type="EMBL" id="JABFAD010000002">
    <property type="protein sequence ID" value="MBA0792171.1"/>
    <property type="molecule type" value="Genomic_DNA"/>
</dbReference>
<evidence type="ECO:0000256" key="1">
    <source>
        <dbReference type="ARBA" id="ARBA00022723"/>
    </source>
</evidence>
<feature type="transmembrane region" description="Helical" evidence="5">
    <location>
        <begin position="180"/>
        <end position="200"/>
    </location>
</feature>
<keyword evidence="1 3" id="KW-0479">Metal-binding</keyword>
<dbReference type="InterPro" id="IPR005123">
    <property type="entry name" value="Oxoglu/Fe-dep_dioxygenase_dom"/>
</dbReference>
<keyword evidence="2 3" id="KW-0408">Iron</keyword>
<comment type="similarity">
    <text evidence="3">Belongs to the iron/ascorbate-dependent oxidoreductase family.</text>
</comment>
<dbReference type="AlphaFoldDB" id="A0A7J9G3Z5"/>
<evidence type="ECO:0000259" key="6">
    <source>
        <dbReference type="PROSITE" id="PS51471"/>
    </source>
</evidence>
<feature type="domain" description="Fe2OG dioxygenase" evidence="6">
    <location>
        <begin position="287"/>
        <end position="386"/>
    </location>
</feature>
<keyword evidence="5" id="KW-1133">Transmembrane helix</keyword>
<organism evidence="7 8">
    <name type="scientific">Gossypium harknessii</name>
    <dbReference type="NCBI Taxonomy" id="34285"/>
    <lineage>
        <taxon>Eukaryota</taxon>
        <taxon>Viridiplantae</taxon>
        <taxon>Streptophyta</taxon>
        <taxon>Embryophyta</taxon>
        <taxon>Tracheophyta</taxon>
        <taxon>Spermatophyta</taxon>
        <taxon>Magnoliopsida</taxon>
        <taxon>eudicotyledons</taxon>
        <taxon>Gunneridae</taxon>
        <taxon>Pentapetalae</taxon>
        <taxon>rosids</taxon>
        <taxon>malvids</taxon>
        <taxon>Malvales</taxon>
        <taxon>Malvaceae</taxon>
        <taxon>Malvoideae</taxon>
        <taxon>Gossypium</taxon>
    </lineage>
</organism>
<dbReference type="InterPro" id="IPR044861">
    <property type="entry name" value="IPNS-like_FE2OG_OXY"/>
</dbReference>
<feature type="region of interest" description="Disordered" evidence="4">
    <location>
        <begin position="1"/>
        <end position="28"/>
    </location>
</feature>
<evidence type="ECO:0000256" key="2">
    <source>
        <dbReference type="ARBA" id="ARBA00023004"/>
    </source>
</evidence>
<dbReference type="Pfam" id="PF03171">
    <property type="entry name" value="2OG-FeII_Oxy"/>
    <property type="match status" value="1"/>
</dbReference>
<keyword evidence="5" id="KW-0812">Transmembrane</keyword>
<dbReference type="Pfam" id="PF14226">
    <property type="entry name" value="DIOX_N"/>
    <property type="match status" value="1"/>
</dbReference>
<evidence type="ECO:0000256" key="5">
    <source>
        <dbReference type="SAM" id="Phobius"/>
    </source>
</evidence>
<feature type="compositionally biased region" description="Basic and acidic residues" evidence="4">
    <location>
        <begin position="9"/>
        <end position="27"/>
    </location>
</feature>
<reference evidence="7 8" key="1">
    <citation type="journal article" date="2019" name="Genome Biol. Evol.">
        <title>Insights into the evolution of the New World diploid cottons (Gossypium, subgenus Houzingenia) based on genome sequencing.</title>
        <authorList>
            <person name="Grover C.E."/>
            <person name="Arick M.A. 2nd"/>
            <person name="Thrash A."/>
            <person name="Conover J.L."/>
            <person name="Sanders W.S."/>
            <person name="Peterson D.G."/>
            <person name="Frelichowski J.E."/>
            <person name="Scheffler J.A."/>
            <person name="Scheffler B.E."/>
            <person name="Wendel J.F."/>
        </authorList>
    </citation>
    <scope>NUCLEOTIDE SEQUENCE [LARGE SCALE GENOMIC DNA]</scope>
    <source>
        <strain evidence="7">0</strain>
        <tissue evidence="7">Leaf</tissue>
    </source>
</reference>
<dbReference type="GO" id="GO:0016491">
    <property type="term" value="F:oxidoreductase activity"/>
    <property type="evidence" value="ECO:0007669"/>
    <property type="project" value="UniProtKB-KW"/>
</dbReference>
<evidence type="ECO:0000256" key="3">
    <source>
        <dbReference type="RuleBase" id="RU003682"/>
    </source>
</evidence>
<dbReference type="InterPro" id="IPR050231">
    <property type="entry name" value="Iron_ascorbate_oxido_reductase"/>
</dbReference>
<keyword evidence="5" id="KW-0472">Membrane</keyword>
<evidence type="ECO:0000313" key="7">
    <source>
        <dbReference type="EMBL" id="MBA0792171.1"/>
    </source>
</evidence>
<dbReference type="OrthoDB" id="288590at2759"/>
<accession>A0A7J9G3Z5</accession>
<dbReference type="InterPro" id="IPR027443">
    <property type="entry name" value="IPNS-like_sf"/>
</dbReference>
<sequence>MSLHCQKSAKGDKMNTHKFKADIHQDREDSEAMAIEPPFFEKYKAILQSSANEKEKPSTVEGFEELELPLIDLSHLNLGPLERQECIEKMGQAAIEWGFFQIVNHAVPDELLNRLKQEQIKVFQQPFDKKSENNFLNLSVQSYRWGNPLATSLRNLSWSEALHISLKDISKMDEYNKLRYFFSLYYLYYIIFPTIVGLHYQMPSAMAPCCCLRHLISVTVACLTQCAFEFASDRQHGLNFNLIRQHDPSTIEEYAEKANFLAQRLAEYLAQNLGIKANYFQENCSPSSSSLRMNRYPPCPCPSMMFGIIPHTDTDFLTIVSQDQVGGLQLKRNGRWVSVKPNPKALVVNIGDFYQALSNGVYKSITHRVIANQETERYSAAYFYCPTYETVIESCSKPSLYKKFSFKEYREQIQKDVKATGDKVGLSRFLL</sequence>
<gene>
    <name evidence="7" type="ORF">Gohar_016693</name>
</gene>
<name>A0A7J9G3Z5_9ROSI</name>
<dbReference type="PANTHER" id="PTHR47990">
    <property type="entry name" value="2-OXOGLUTARATE (2OG) AND FE(II)-DEPENDENT OXYGENASE SUPERFAMILY PROTEIN-RELATED"/>
    <property type="match status" value="1"/>
</dbReference>
<dbReference type="Gene3D" id="2.60.120.330">
    <property type="entry name" value="B-lactam Antibiotic, Isopenicillin N Synthase, Chain"/>
    <property type="match status" value="1"/>
</dbReference>
<evidence type="ECO:0000256" key="4">
    <source>
        <dbReference type="SAM" id="MobiDB-lite"/>
    </source>
</evidence>
<keyword evidence="8" id="KW-1185">Reference proteome</keyword>
<evidence type="ECO:0000313" key="8">
    <source>
        <dbReference type="Proteomes" id="UP000593560"/>
    </source>
</evidence>
<protein>
    <recommendedName>
        <fullName evidence="6">Fe2OG dioxygenase domain-containing protein</fullName>
    </recommendedName>
</protein>
<dbReference type="PROSITE" id="PS51471">
    <property type="entry name" value="FE2OG_OXY"/>
    <property type="match status" value="1"/>
</dbReference>
<proteinExistence type="inferred from homology"/>
<dbReference type="InterPro" id="IPR026992">
    <property type="entry name" value="DIOX_N"/>
</dbReference>